<dbReference type="EMBL" id="VOFY01000001">
    <property type="protein sequence ID" value="KAA8595473.1"/>
    <property type="molecule type" value="Genomic_DNA"/>
</dbReference>
<dbReference type="CDD" id="cd00110">
    <property type="entry name" value="LamG"/>
    <property type="match status" value="2"/>
</dbReference>
<dbReference type="InterPro" id="IPR003961">
    <property type="entry name" value="FN3_dom"/>
</dbReference>
<dbReference type="InterPro" id="IPR050713">
    <property type="entry name" value="RTP_Phos/Ushers"/>
</dbReference>
<dbReference type="FunFam" id="2.60.40.10:FF:001004">
    <property type="entry name" value="Usherin"/>
    <property type="match status" value="1"/>
</dbReference>
<dbReference type="PROSITE" id="PS50853">
    <property type="entry name" value="FN3"/>
    <property type="match status" value="5"/>
</dbReference>
<feature type="non-terminal residue" evidence="6">
    <location>
        <position position="1"/>
    </location>
</feature>
<dbReference type="SMART" id="SM00282">
    <property type="entry name" value="LamG"/>
    <property type="match status" value="2"/>
</dbReference>
<feature type="domain" description="Fibronectin type-III" evidence="5">
    <location>
        <begin position="423"/>
        <end position="521"/>
    </location>
</feature>
<comment type="caution">
    <text evidence="3">Lacks conserved residue(s) required for the propagation of feature annotation.</text>
</comment>
<dbReference type="InterPro" id="IPR013783">
    <property type="entry name" value="Ig-like_fold"/>
</dbReference>
<evidence type="ECO:0000256" key="2">
    <source>
        <dbReference type="ARBA" id="ARBA00023273"/>
    </source>
</evidence>
<dbReference type="AlphaFoldDB" id="A0A5J5DQI1"/>
<dbReference type="GO" id="GO:0042995">
    <property type="term" value="C:cell projection"/>
    <property type="evidence" value="ECO:0007669"/>
    <property type="project" value="UniProtKB-SubCell"/>
</dbReference>
<dbReference type="Proteomes" id="UP000327493">
    <property type="component" value="Chromosome 1"/>
</dbReference>
<feature type="non-terminal residue" evidence="6">
    <location>
        <position position="805"/>
    </location>
</feature>
<evidence type="ECO:0008006" key="8">
    <source>
        <dbReference type="Google" id="ProtNLM"/>
    </source>
</evidence>
<dbReference type="CDD" id="cd00063">
    <property type="entry name" value="FN3"/>
    <property type="match status" value="5"/>
</dbReference>
<dbReference type="InterPro" id="IPR001791">
    <property type="entry name" value="Laminin_G"/>
</dbReference>
<dbReference type="Pfam" id="PF00041">
    <property type="entry name" value="fn3"/>
    <property type="match status" value="4"/>
</dbReference>
<gene>
    <name evidence="6" type="ORF">FQN60_010764</name>
</gene>
<feature type="domain" description="Fibronectin type-III" evidence="5">
    <location>
        <begin position="301"/>
        <end position="406"/>
    </location>
</feature>
<dbReference type="InterPro" id="IPR036116">
    <property type="entry name" value="FN3_sf"/>
</dbReference>
<comment type="subcellular location">
    <subcellularLocation>
        <location evidence="1">Cell projection</location>
    </subcellularLocation>
</comment>
<keyword evidence="7" id="KW-1185">Reference proteome</keyword>
<protein>
    <recommendedName>
        <fullName evidence="8">Usherin</fullName>
    </recommendedName>
</protein>
<name>A0A5J5DQI1_9PERO</name>
<reference evidence="6 7" key="1">
    <citation type="submission" date="2019-08" db="EMBL/GenBank/DDBJ databases">
        <title>A chromosome-level genome assembly, high-density linkage maps, and genome scans reveal the genomic architecture of hybrid incompatibilities underlying speciation via character displacement in darters (Percidae: Etheostominae).</title>
        <authorList>
            <person name="Moran R.L."/>
            <person name="Catchen J.M."/>
            <person name="Fuller R.C."/>
        </authorList>
    </citation>
    <scope>NUCLEOTIDE SEQUENCE [LARGE SCALE GENOMIC DNA]</scope>
    <source>
        <strain evidence="6">EspeVRDwgs_2016</strain>
        <tissue evidence="6">Muscle</tissue>
    </source>
</reference>
<dbReference type="SUPFAM" id="SSF49899">
    <property type="entry name" value="Concanavalin A-like lectins/glucanases"/>
    <property type="match status" value="2"/>
</dbReference>
<dbReference type="PANTHER" id="PTHR46957:SF7">
    <property type="entry name" value="USHERIN"/>
    <property type="match status" value="1"/>
</dbReference>
<accession>A0A5J5DQI1</accession>
<dbReference type="Pfam" id="PF02210">
    <property type="entry name" value="Laminin_G_2"/>
    <property type="match status" value="2"/>
</dbReference>
<feature type="domain" description="Fibronectin type-III" evidence="5">
    <location>
        <begin position="608"/>
        <end position="700"/>
    </location>
</feature>
<evidence type="ECO:0000259" key="4">
    <source>
        <dbReference type="PROSITE" id="PS50025"/>
    </source>
</evidence>
<dbReference type="SMART" id="SM00060">
    <property type="entry name" value="FN3"/>
    <property type="match status" value="5"/>
</dbReference>
<dbReference type="Gene3D" id="2.60.120.200">
    <property type="match status" value="2"/>
</dbReference>
<evidence type="ECO:0000259" key="5">
    <source>
        <dbReference type="PROSITE" id="PS50853"/>
    </source>
</evidence>
<dbReference type="PANTHER" id="PTHR46957">
    <property type="entry name" value="CYTOKINE RECEPTOR"/>
    <property type="match status" value="1"/>
</dbReference>
<feature type="domain" description="Laminin G" evidence="4">
    <location>
        <begin position="151"/>
        <end position="378"/>
    </location>
</feature>
<feature type="domain" description="Laminin G" evidence="4">
    <location>
        <begin position="1"/>
        <end position="146"/>
    </location>
</feature>
<feature type="domain" description="Fibronectin type-III" evidence="5">
    <location>
        <begin position="704"/>
        <end position="801"/>
    </location>
</feature>
<sequence>CSISFFYFVSGVELSFKTLSPDGLLLCAFSPGNQEEFLAIQLKNGRPYFLFDPQGSAVAVSVQDDGGRGYNDGQWHSIIATRRGAVGTIVVNNQYRGDARLVQQGFSGCLRDVSFKVTDGPSEEWKSLDWAKATKKVAVYESWEGCPIQTVDGAHFLGHGYLEMGKDVFNGGKDFDISMDFRTDQLNALLLFTYNTQTEDYMLVELEAGLLSFILASEGHVTELSMWVGLSYCNGDWKQISLAKRGLLISAAVNDWAEETRGVGEPVRLKVDSPLYLGGVPMELIHPALESKSHKHVPRSVPPPTTVQSLNGFSAKVSWVPPTGDIRGLIDRYELKAYNRDQPEVPPIKATYLANGNFTGVLPSLTPSTRYVITVSACSPVGCTESLHNDNGDDNDFGLSFTTPEEVGCTNSSQVTVLTSQLPPGPLHAPTLTLIDSRTILVEWSRPSQVNGALEFYSIFLSHDGAVPVLAYNSSKLFEDHTLRNLTPGTAYTITLAACTGGGCTLSPPSMAQTEESTPENVPAPLVIPLSPHALNVSWTPPGTPNGIITSYGLWLDGLLILNSSSFQRFFVVEGLSPWSRHLLRLQACTAQGCGKGPMVEMRTLEMAPEGPILLELTNQSSRSLRARWTAPPRPNGNLSYTLYYKSKDGDGVLDGSSAAGSWLSVSDLQPYTNYSFWIRGCNTKGCVESLPLNVTTPPTAPDGLSPPRQAHATSTSLNVSWSGPAHSNAPGPLLYNLQMRTSPQRPVLRLVENATDTFSYHVESLSPYTLYGFRVVVSHTHGQTAGPWAILRTAEDSKYIDSYI</sequence>
<keyword evidence="2" id="KW-0966">Cell projection</keyword>
<proteinExistence type="predicted"/>
<evidence type="ECO:0000256" key="3">
    <source>
        <dbReference type="PROSITE-ProRule" id="PRU00122"/>
    </source>
</evidence>
<evidence type="ECO:0000313" key="6">
    <source>
        <dbReference type="EMBL" id="KAA8595473.1"/>
    </source>
</evidence>
<dbReference type="Gene3D" id="2.60.40.10">
    <property type="entry name" value="Immunoglobulins"/>
    <property type="match status" value="5"/>
</dbReference>
<dbReference type="PROSITE" id="PS50025">
    <property type="entry name" value="LAM_G_DOMAIN"/>
    <property type="match status" value="2"/>
</dbReference>
<feature type="domain" description="Fibronectin type-III" evidence="5">
    <location>
        <begin position="522"/>
        <end position="607"/>
    </location>
</feature>
<evidence type="ECO:0000313" key="7">
    <source>
        <dbReference type="Proteomes" id="UP000327493"/>
    </source>
</evidence>
<dbReference type="InterPro" id="IPR013320">
    <property type="entry name" value="ConA-like_dom_sf"/>
</dbReference>
<organism evidence="6 7">
    <name type="scientific">Etheostoma spectabile</name>
    <name type="common">orangethroat darter</name>
    <dbReference type="NCBI Taxonomy" id="54343"/>
    <lineage>
        <taxon>Eukaryota</taxon>
        <taxon>Metazoa</taxon>
        <taxon>Chordata</taxon>
        <taxon>Craniata</taxon>
        <taxon>Vertebrata</taxon>
        <taxon>Euteleostomi</taxon>
        <taxon>Actinopterygii</taxon>
        <taxon>Neopterygii</taxon>
        <taxon>Teleostei</taxon>
        <taxon>Neoteleostei</taxon>
        <taxon>Acanthomorphata</taxon>
        <taxon>Eupercaria</taxon>
        <taxon>Perciformes</taxon>
        <taxon>Percoidei</taxon>
        <taxon>Percidae</taxon>
        <taxon>Etheostomatinae</taxon>
        <taxon>Etheostoma</taxon>
    </lineage>
</organism>
<evidence type="ECO:0000256" key="1">
    <source>
        <dbReference type="ARBA" id="ARBA00004316"/>
    </source>
</evidence>
<comment type="caution">
    <text evidence="6">The sequence shown here is derived from an EMBL/GenBank/DDBJ whole genome shotgun (WGS) entry which is preliminary data.</text>
</comment>
<dbReference type="SUPFAM" id="SSF49265">
    <property type="entry name" value="Fibronectin type III"/>
    <property type="match status" value="3"/>
</dbReference>